<name>A0ABS9J3J8_9FLAO</name>
<reference evidence="1 2" key="1">
    <citation type="submission" date="2021-01" db="EMBL/GenBank/DDBJ databases">
        <title>Genome sequencing of Joostella atrarenae M1-2 (= KCTC 23194).</title>
        <authorList>
            <person name="Zakaria M.R."/>
            <person name="Lam M.Q."/>
            <person name="Chong C.S."/>
        </authorList>
    </citation>
    <scope>NUCLEOTIDE SEQUENCE [LARGE SCALE GENOMIC DNA]</scope>
    <source>
        <strain evidence="1 2">M1-2</strain>
    </source>
</reference>
<dbReference type="RefSeq" id="WP_236958896.1">
    <property type="nucleotide sequence ID" value="NZ_JAETXX010000004.1"/>
</dbReference>
<organism evidence="1 2">
    <name type="scientific">Joostella atrarenae</name>
    <dbReference type="NCBI Taxonomy" id="679257"/>
    <lineage>
        <taxon>Bacteria</taxon>
        <taxon>Pseudomonadati</taxon>
        <taxon>Bacteroidota</taxon>
        <taxon>Flavobacteriia</taxon>
        <taxon>Flavobacteriales</taxon>
        <taxon>Flavobacteriaceae</taxon>
        <taxon>Joostella</taxon>
    </lineage>
</organism>
<protein>
    <submittedName>
        <fullName evidence="1">Uncharacterized protein</fullName>
    </submittedName>
</protein>
<comment type="caution">
    <text evidence="1">The sequence shown here is derived from an EMBL/GenBank/DDBJ whole genome shotgun (WGS) entry which is preliminary data.</text>
</comment>
<proteinExistence type="predicted"/>
<accession>A0ABS9J3J8</accession>
<dbReference type="Proteomes" id="UP000829517">
    <property type="component" value="Unassembled WGS sequence"/>
</dbReference>
<evidence type="ECO:0000313" key="2">
    <source>
        <dbReference type="Proteomes" id="UP000829517"/>
    </source>
</evidence>
<gene>
    <name evidence="1" type="ORF">JM658_08835</name>
</gene>
<keyword evidence="2" id="KW-1185">Reference proteome</keyword>
<evidence type="ECO:0000313" key="1">
    <source>
        <dbReference type="EMBL" id="MCF8714930.1"/>
    </source>
</evidence>
<dbReference type="EMBL" id="JAETXX010000004">
    <property type="protein sequence ID" value="MCF8714930.1"/>
    <property type="molecule type" value="Genomic_DNA"/>
</dbReference>
<sequence length="76" mass="8503">MPIKSYIVLPYDGEKEALIKDLQLISGCEIAEASNEEILLLVTDTENESEEDLLKVKLESIRSLKFLAMVSGYNTP</sequence>